<keyword evidence="7 12" id="KW-0489">Methyltransferase</keyword>
<organism evidence="14 15">
    <name type="scientific">Mycoplasma phocimorsus</name>
    <dbReference type="NCBI Taxonomy" id="3045839"/>
    <lineage>
        <taxon>Bacteria</taxon>
        <taxon>Bacillati</taxon>
        <taxon>Mycoplasmatota</taxon>
        <taxon>Mollicutes</taxon>
        <taxon>Mycoplasmataceae</taxon>
        <taxon>Mycoplasma</taxon>
    </lineage>
</organism>
<dbReference type="GO" id="GO:0070042">
    <property type="term" value="F:rRNA (uridine-N3-)-methyltransferase activity"/>
    <property type="evidence" value="ECO:0007669"/>
    <property type="project" value="TreeGrafter"/>
</dbReference>
<evidence type="ECO:0000313" key="15">
    <source>
        <dbReference type="Proteomes" id="UP001224428"/>
    </source>
</evidence>
<evidence type="ECO:0000256" key="9">
    <source>
        <dbReference type="ARBA" id="ARBA00022691"/>
    </source>
</evidence>
<dbReference type="AlphaFoldDB" id="A0AAJ1PT27"/>
<dbReference type="Pfam" id="PF04452">
    <property type="entry name" value="Methyltrans_RNA"/>
    <property type="match status" value="1"/>
</dbReference>
<accession>A0AAJ1PT27</accession>
<comment type="caution">
    <text evidence="14">The sequence shown here is derived from an EMBL/GenBank/DDBJ whole genome shotgun (WGS) entry which is preliminary data.</text>
</comment>
<evidence type="ECO:0000256" key="12">
    <source>
        <dbReference type="PIRNR" id="PIRNR015601"/>
    </source>
</evidence>
<dbReference type="InterPro" id="IPR029028">
    <property type="entry name" value="Alpha/beta_knot_MTases"/>
</dbReference>
<feature type="domain" description="Ribosomal RNA small subunit methyltransferase E methyltransferase" evidence="13">
    <location>
        <begin position="65"/>
        <end position="222"/>
    </location>
</feature>
<evidence type="ECO:0000256" key="4">
    <source>
        <dbReference type="ARBA" id="ARBA00013673"/>
    </source>
</evidence>
<proteinExistence type="inferred from homology"/>
<keyword evidence="6 12" id="KW-0698">rRNA processing</keyword>
<dbReference type="Gene3D" id="3.40.1280.10">
    <property type="match status" value="1"/>
</dbReference>
<dbReference type="EMBL" id="JASDDP010000024">
    <property type="protein sequence ID" value="MDJ1645999.1"/>
    <property type="molecule type" value="Genomic_DNA"/>
</dbReference>
<name>A0AAJ1PT27_9MOLU</name>
<reference evidence="14" key="1">
    <citation type="submission" date="2023-05" db="EMBL/GenBank/DDBJ databases">
        <title>Mycoplasma phocimorsus sp. nov., isolated from Scandinavian patients with seal finger or septic arthritis after contact with seals.</title>
        <authorList>
            <person name="Skafte-Holm A."/>
            <person name="Pedersen T.R."/>
            <person name="Froelund M."/>
            <person name="Stegger M."/>
            <person name="Qvortrup K."/>
            <person name="Michaels D.L."/>
            <person name="Brown D.R."/>
            <person name="Jensen J.S."/>
        </authorList>
    </citation>
    <scope>NUCLEOTIDE SEQUENCE</scope>
    <source>
        <strain evidence="14">M5725</strain>
    </source>
</reference>
<dbReference type="PIRSF" id="PIRSF015601">
    <property type="entry name" value="MTase_slr0722"/>
    <property type="match status" value="1"/>
</dbReference>
<dbReference type="GO" id="GO:0005737">
    <property type="term" value="C:cytoplasm"/>
    <property type="evidence" value="ECO:0007669"/>
    <property type="project" value="UniProtKB-SubCell"/>
</dbReference>
<dbReference type="CDD" id="cd18084">
    <property type="entry name" value="RsmE-like"/>
    <property type="match status" value="1"/>
</dbReference>
<keyword evidence="15" id="KW-1185">Reference proteome</keyword>
<dbReference type="InterPro" id="IPR029026">
    <property type="entry name" value="tRNA_m1G_MTases_N"/>
</dbReference>
<evidence type="ECO:0000256" key="8">
    <source>
        <dbReference type="ARBA" id="ARBA00022679"/>
    </source>
</evidence>
<evidence type="ECO:0000313" key="14">
    <source>
        <dbReference type="EMBL" id="MDJ1645999.1"/>
    </source>
</evidence>
<protein>
    <recommendedName>
        <fullName evidence="4 12">Ribosomal RNA small subunit methyltransferase E</fullName>
        <ecNumber evidence="3 12">2.1.1.193</ecNumber>
    </recommendedName>
</protein>
<dbReference type="SUPFAM" id="SSF75217">
    <property type="entry name" value="alpha/beta knot"/>
    <property type="match status" value="1"/>
</dbReference>
<evidence type="ECO:0000256" key="10">
    <source>
        <dbReference type="ARBA" id="ARBA00025699"/>
    </source>
</evidence>
<dbReference type="InterPro" id="IPR046886">
    <property type="entry name" value="RsmE_MTase_dom"/>
</dbReference>
<keyword evidence="9 12" id="KW-0949">S-adenosyl-L-methionine</keyword>
<comment type="similarity">
    <text evidence="2 12">Belongs to the RNA methyltransferase RsmE family.</text>
</comment>
<dbReference type="Proteomes" id="UP001224428">
    <property type="component" value="Unassembled WGS sequence"/>
</dbReference>
<evidence type="ECO:0000256" key="11">
    <source>
        <dbReference type="ARBA" id="ARBA00047944"/>
    </source>
</evidence>
<gene>
    <name evidence="14" type="ORF">QLQ80_02830</name>
</gene>
<dbReference type="RefSeq" id="WP_283823565.1">
    <property type="nucleotide sequence ID" value="NZ_JASDAY010000016.1"/>
</dbReference>
<evidence type="ECO:0000256" key="7">
    <source>
        <dbReference type="ARBA" id="ARBA00022603"/>
    </source>
</evidence>
<evidence type="ECO:0000259" key="13">
    <source>
        <dbReference type="Pfam" id="PF04452"/>
    </source>
</evidence>
<comment type="catalytic activity">
    <reaction evidence="11 12">
        <text>uridine(1498) in 16S rRNA + S-adenosyl-L-methionine = N(3)-methyluridine(1498) in 16S rRNA + S-adenosyl-L-homocysteine + H(+)</text>
        <dbReference type="Rhea" id="RHEA:42920"/>
        <dbReference type="Rhea" id="RHEA-COMP:10283"/>
        <dbReference type="Rhea" id="RHEA-COMP:10284"/>
        <dbReference type="ChEBI" id="CHEBI:15378"/>
        <dbReference type="ChEBI" id="CHEBI:57856"/>
        <dbReference type="ChEBI" id="CHEBI:59789"/>
        <dbReference type="ChEBI" id="CHEBI:65315"/>
        <dbReference type="ChEBI" id="CHEBI:74502"/>
        <dbReference type="EC" id="2.1.1.193"/>
    </reaction>
</comment>
<evidence type="ECO:0000256" key="6">
    <source>
        <dbReference type="ARBA" id="ARBA00022552"/>
    </source>
</evidence>
<comment type="function">
    <text evidence="10 12">Specifically methylates the N3 position of the uracil ring of uridine 1498 (m3U1498) in 16S rRNA. Acts on the fully assembled 30S ribosomal subunit.</text>
</comment>
<evidence type="ECO:0000256" key="1">
    <source>
        <dbReference type="ARBA" id="ARBA00004496"/>
    </source>
</evidence>
<evidence type="ECO:0000256" key="2">
    <source>
        <dbReference type="ARBA" id="ARBA00005528"/>
    </source>
</evidence>
<keyword evidence="5 12" id="KW-0963">Cytoplasm</keyword>
<dbReference type="GO" id="GO:0070475">
    <property type="term" value="P:rRNA base methylation"/>
    <property type="evidence" value="ECO:0007669"/>
    <property type="project" value="TreeGrafter"/>
</dbReference>
<keyword evidence="8 12" id="KW-0808">Transferase</keyword>
<dbReference type="NCBIfam" id="TIGR00046">
    <property type="entry name" value="RsmE family RNA methyltransferase"/>
    <property type="match status" value="1"/>
</dbReference>
<dbReference type="EC" id="2.1.1.193" evidence="3 12"/>
<dbReference type="InterPro" id="IPR006700">
    <property type="entry name" value="RsmE"/>
</dbReference>
<dbReference type="PANTHER" id="PTHR30027">
    <property type="entry name" value="RIBOSOMAL RNA SMALL SUBUNIT METHYLTRANSFERASE E"/>
    <property type="match status" value="1"/>
</dbReference>
<evidence type="ECO:0000256" key="3">
    <source>
        <dbReference type="ARBA" id="ARBA00012328"/>
    </source>
</evidence>
<sequence length="226" mass="26308">MLRFLVSQKEGNAFIFDKNNQERIKANRLRENEHILCLYENEYYEASISKNKANIIKKLDINNEFKHDIVYALPLIKYKKIDLLVQKLTELGVKKLQLLLTENISVKYTIDDLKKKIERWEAISKAACEQSFRNNYLKILMPIKFDDFLKQYLNYNKFIAHEKQEVEESFFLEGDLVLVSGPEGGLTQDEVEKALKNNFKVISLGKTILRAESAAIKLASLIKTNN</sequence>
<evidence type="ECO:0000256" key="5">
    <source>
        <dbReference type="ARBA" id="ARBA00022490"/>
    </source>
</evidence>
<dbReference type="PANTHER" id="PTHR30027:SF3">
    <property type="entry name" value="16S RRNA (URACIL(1498)-N(3))-METHYLTRANSFERASE"/>
    <property type="match status" value="1"/>
</dbReference>
<comment type="subcellular location">
    <subcellularLocation>
        <location evidence="1 12">Cytoplasm</location>
    </subcellularLocation>
</comment>